<dbReference type="PANTHER" id="PTHR12858:SF1">
    <property type="entry name" value="PRE-RRNA-PROCESSING PROTEIN TSR1 HOMOLOG"/>
    <property type="match status" value="1"/>
</dbReference>
<evidence type="ECO:0000259" key="6">
    <source>
        <dbReference type="PROSITE" id="PS51714"/>
    </source>
</evidence>
<feature type="domain" description="Bms1-type G" evidence="6">
    <location>
        <begin position="87"/>
        <end position="246"/>
    </location>
</feature>
<dbReference type="GO" id="GO:0005525">
    <property type="term" value="F:GTP binding"/>
    <property type="evidence" value="ECO:0007669"/>
    <property type="project" value="TreeGrafter"/>
</dbReference>
<evidence type="ECO:0000256" key="1">
    <source>
        <dbReference type="ARBA" id="ARBA00004604"/>
    </source>
</evidence>
<proteinExistence type="inferred from homology"/>
<dbReference type="GO" id="GO:0000461">
    <property type="term" value="P:endonucleolytic cleavage to generate mature 3'-end of SSU-rRNA from (SSU-rRNA, 5.8S rRNA, LSU-rRNA)"/>
    <property type="evidence" value="ECO:0007669"/>
    <property type="project" value="EnsemblFungi"/>
</dbReference>
<dbReference type="Pfam" id="PF22298">
    <property type="entry name" value="Tsr1_G-like"/>
    <property type="match status" value="1"/>
</dbReference>
<dbReference type="GO" id="GO:0030688">
    <property type="term" value="C:preribosome, small subunit precursor"/>
    <property type="evidence" value="ECO:0007669"/>
    <property type="project" value="EnsemblFungi"/>
</dbReference>
<feature type="region of interest" description="Disordered" evidence="5">
    <location>
        <begin position="408"/>
        <end position="432"/>
    </location>
</feature>
<dbReference type="GO" id="GO:0043021">
    <property type="term" value="F:ribonucleoprotein complex binding"/>
    <property type="evidence" value="ECO:0007669"/>
    <property type="project" value="EnsemblFungi"/>
</dbReference>
<dbReference type="InterPro" id="IPR039761">
    <property type="entry name" value="Bms1/Tsr1"/>
</dbReference>
<dbReference type="GO" id="GO:0005737">
    <property type="term" value="C:cytoplasm"/>
    <property type="evidence" value="ECO:0007669"/>
    <property type="project" value="EnsemblFungi"/>
</dbReference>
<dbReference type="Pfam" id="PF08142">
    <property type="entry name" value="AARP2CN"/>
    <property type="match status" value="1"/>
</dbReference>
<evidence type="ECO:0000313" key="8">
    <source>
        <dbReference type="Proteomes" id="UP000094385"/>
    </source>
</evidence>
<keyword evidence="2" id="KW-0690">Ribosome biogenesis</keyword>
<dbReference type="OrthoDB" id="119302at2759"/>
<dbReference type="GO" id="GO:0005730">
    <property type="term" value="C:nucleolus"/>
    <property type="evidence" value="ECO:0007669"/>
    <property type="project" value="UniProtKB-SubCell"/>
</dbReference>
<keyword evidence="8" id="KW-1185">Reference proteome</keyword>
<dbReference type="InterPro" id="IPR012948">
    <property type="entry name" value="AARP2CN"/>
</dbReference>
<dbReference type="PROSITE" id="PS51714">
    <property type="entry name" value="G_BMS1"/>
    <property type="match status" value="1"/>
</dbReference>
<dbReference type="STRING" id="675824.A0A1E3QDT3"/>
<evidence type="ECO:0000256" key="3">
    <source>
        <dbReference type="ARBA" id="ARBA00023242"/>
    </source>
</evidence>
<dbReference type="PANTHER" id="PTHR12858">
    <property type="entry name" value="RIBOSOME BIOGENESIS PROTEIN"/>
    <property type="match status" value="1"/>
</dbReference>
<evidence type="ECO:0000256" key="5">
    <source>
        <dbReference type="SAM" id="MobiDB-lite"/>
    </source>
</evidence>
<evidence type="ECO:0000256" key="4">
    <source>
        <dbReference type="ARBA" id="ARBA00038288"/>
    </source>
</evidence>
<organism evidence="7 8">
    <name type="scientific">Lipomyces starkeyi NRRL Y-11557</name>
    <dbReference type="NCBI Taxonomy" id="675824"/>
    <lineage>
        <taxon>Eukaryota</taxon>
        <taxon>Fungi</taxon>
        <taxon>Dikarya</taxon>
        <taxon>Ascomycota</taxon>
        <taxon>Saccharomycotina</taxon>
        <taxon>Lipomycetes</taxon>
        <taxon>Lipomycetales</taxon>
        <taxon>Lipomycetaceae</taxon>
        <taxon>Lipomyces</taxon>
    </lineage>
</organism>
<dbReference type="AlphaFoldDB" id="A0A1E3QDT3"/>
<comment type="similarity">
    <text evidence="4">Belongs to the TRAFAC class translation factor GTPase superfamily. Bms1-like GTPase family. TSR1 subfamily.</text>
</comment>
<dbReference type="GO" id="GO:0034511">
    <property type="term" value="F:U3 snoRNA binding"/>
    <property type="evidence" value="ECO:0007669"/>
    <property type="project" value="TreeGrafter"/>
</dbReference>
<dbReference type="SMART" id="SM00785">
    <property type="entry name" value="AARP2CN"/>
    <property type="match status" value="1"/>
</dbReference>
<dbReference type="SMART" id="SM01362">
    <property type="entry name" value="DUF663"/>
    <property type="match status" value="1"/>
</dbReference>
<dbReference type="Proteomes" id="UP000094385">
    <property type="component" value="Unassembled WGS sequence"/>
</dbReference>
<feature type="compositionally biased region" description="Acidic residues" evidence="5">
    <location>
        <begin position="410"/>
        <end position="420"/>
    </location>
</feature>
<comment type="subcellular location">
    <subcellularLocation>
        <location evidence="1">Nucleus</location>
        <location evidence="1">Nucleolus</location>
    </subcellularLocation>
</comment>
<evidence type="ECO:0000313" key="7">
    <source>
        <dbReference type="EMBL" id="ODQ75851.1"/>
    </source>
</evidence>
<dbReference type="EMBL" id="KV454290">
    <property type="protein sequence ID" value="ODQ75851.1"/>
    <property type="molecule type" value="Genomic_DNA"/>
</dbReference>
<dbReference type="Pfam" id="PF04950">
    <property type="entry name" value="RIBIOP_C"/>
    <property type="match status" value="1"/>
</dbReference>
<evidence type="ECO:0000256" key="2">
    <source>
        <dbReference type="ARBA" id="ARBA00022517"/>
    </source>
</evidence>
<dbReference type="InterPro" id="IPR007034">
    <property type="entry name" value="BMS1_TSR1_C"/>
</dbReference>
<protein>
    <recommendedName>
        <fullName evidence="6">Bms1-type G domain-containing protein</fullName>
    </recommendedName>
</protein>
<name>A0A1E3QDT3_LIPST</name>
<gene>
    <name evidence="7" type="ORF">LIPSTDRAFT_68507</name>
</gene>
<accession>A0A1E3QDT3</accession>
<dbReference type="GO" id="GO:0003924">
    <property type="term" value="F:GTPase activity"/>
    <property type="evidence" value="ECO:0007669"/>
    <property type="project" value="TreeGrafter"/>
</dbReference>
<sequence length="787" mass="89677">MKDIEKMMAHHHRSSLKKNHKVFKTKHTSKSAIKAKTKGKVEKSTQQRKPKHSANKLERRNKAKQIMLSKKEDIELSKKFFDGRRGAPRIVAVIPLCPDVDAAEVVRNLNKSVDSDIDVPYNGVFTTSVDRFRQKIQYIVSPRHFTSIIDAAQVADFVVFVLSAKQEVDHFGETCLRSVVAQGVSTVYSVVQHLTEVESTKMQTELRKSLLSYMTHFFAEQEKIYDMDNQQECLNVIRSLCQQFPKGIQWRDSRAYVLAERAWYDKSAESNIGGTLVVEGIVRGQKLNPDRLVHIPGFGDFQIDKICAAVDSAHDYSMAIDGDATSQFAGNFTALPTVDQDELDEYAPEEELPEAGLENDYEEPEMQRGVRLDDHFYLSDDEEQEARTLKDKNRIPKGMSEYQARWITEENSDDEYDDGDVASSNGGDDQMMDLDGDDALSVAPPATEYGVTEMDAQSEMFVDLSAEEEARQLKEYREREKEDTEFPDEVELPPEISAKERFARYRGLRNLRTSEWDVEEKDSRTPEDWSRLSRFQNFRATRNRVLQEAKANGVPAGTRVLVYIRAPEEVMRAASNKSLFSIFALLRYEHKKVVLNVSATPNTEYEEPIPTKDALILQVGARRYNVNPLFSESGTTPNNVYKLEQFLHQGRTAVATMIAPVSFGNTPILFLKETGKGIELVASGSVEDADHRRVLAKRMILTGYPYKIHRRLVTLRYMFFNAEDIAWFKAVPLFTKMGRSGYIKESIGTHGYFKATFNGPINAQDTVAMALYKRVWPRRSELWTGAY</sequence>
<keyword evidence="3" id="KW-0539">Nucleus</keyword>
<dbReference type="InterPro" id="IPR030387">
    <property type="entry name" value="G_Bms1/Tsr1_dom"/>
</dbReference>
<reference evidence="7 8" key="1">
    <citation type="journal article" date="2016" name="Proc. Natl. Acad. Sci. U.S.A.">
        <title>Comparative genomics of biotechnologically important yeasts.</title>
        <authorList>
            <person name="Riley R."/>
            <person name="Haridas S."/>
            <person name="Wolfe K.H."/>
            <person name="Lopes M.R."/>
            <person name="Hittinger C.T."/>
            <person name="Goeker M."/>
            <person name="Salamov A.A."/>
            <person name="Wisecaver J.H."/>
            <person name="Long T.M."/>
            <person name="Calvey C.H."/>
            <person name="Aerts A.L."/>
            <person name="Barry K.W."/>
            <person name="Choi C."/>
            <person name="Clum A."/>
            <person name="Coughlan A.Y."/>
            <person name="Deshpande S."/>
            <person name="Douglass A.P."/>
            <person name="Hanson S.J."/>
            <person name="Klenk H.-P."/>
            <person name="LaButti K.M."/>
            <person name="Lapidus A."/>
            <person name="Lindquist E.A."/>
            <person name="Lipzen A.M."/>
            <person name="Meier-Kolthoff J.P."/>
            <person name="Ohm R.A."/>
            <person name="Otillar R.P."/>
            <person name="Pangilinan J.L."/>
            <person name="Peng Y."/>
            <person name="Rokas A."/>
            <person name="Rosa C.A."/>
            <person name="Scheuner C."/>
            <person name="Sibirny A.A."/>
            <person name="Slot J.C."/>
            <person name="Stielow J.B."/>
            <person name="Sun H."/>
            <person name="Kurtzman C.P."/>
            <person name="Blackwell M."/>
            <person name="Grigoriev I.V."/>
            <person name="Jeffries T.W."/>
        </authorList>
    </citation>
    <scope>NUCLEOTIDE SEQUENCE [LARGE SCALE GENOMIC DNA]</scope>
    <source>
        <strain evidence="7 8">NRRL Y-11557</strain>
    </source>
</reference>
<feature type="region of interest" description="Disordered" evidence="5">
    <location>
        <begin position="1"/>
        <end position="62"/>
    </location>
</feature>
<feature type="compositionally biased region" description="Basic residues" evidence="5">
    <location>
        <begin position="9"/>
        <end position="38"/>
    </location>
</feature>